<evidence type="ECO:0000259" key="12">
    <source>
        <dbReference type="PROSITE" id="PS51722"/>
    </source>
</evidence>
<dbReference type="CDD" id="cd02027">
    <property type="entry name" value="APSK"/>
    <property type="match status" value="1"/>
</dbReference>
<dbReference type="InterPro" id="IPR002891">
    <property type="entry name" value="APS"/>
</dbReference>
<dbReference type="InterPro" id="IPR059117">
    <property type="entry name" value="APS_kinase_dom"/>
</dbReference>
<dbReference type="NCBIfam" id="NF004035">
    <property type="entry name" value="PRK05506.1"/>
    <property type="match status" value="1"/>
</dbReference>
<dbReference type="Proteomes" id="UP000318878">
    <property type="component" value="Unassembled WGS sequence"/>
</dbReference>
<dbReference type="PANTHER" id="PTHR23115">
    <property type="entry name" value="TRANSLATION FACTOR"/>
    <property type="match status" value="1"/>
</dbReference>
<dbReference type="PROSITE" id="PS51722">
    <property type="entry name" value="G_TR_2"/>
    <property type="match status" value="1"/>
</dbReference>
<dbReference type="FunFam" id="3.40.50.300:FF:000119">
    <property type="entry name" value="Sulfate adenylyltransferase subunit 1"/>
    <property type="match status" value="1"/>
</dbReference>
<dbReference type="NCBIfam" id="TIGR02034">
    <property type="entry name" value="CysN"/>
    <property type="match status" value="1"/>
</dbReference>
<keyword evidence="10" id="KW-0511">Multifunctional enzyme</keyword>
<dbReference type="InterPro" id="IPR009001">
    <property type="entry name" value="Transl_elong_EF1A/Init_IF2_C"/>
</dbReference>
<evidence type="ECO:0000256" key="7">
    <source>
        <dbReference type="ARBA" id="ARBA00022741"/>
    </source>
</evidence>
<keyword evidence="7" id="KW-0547">Nucleotide-binding</keyword>
<dbReference type="OrthoDB" id="9804504at2"/>
<evidence type="ECO:0000256" key="5">
    <source>
        <dbReference type="ARBA" id="ARBA00022679"/>
    </source>
</evidence>
<dbReference type="CDD" id="cd04166">
    <property type="entry name" value="CysN_ATPS"/>
    <property type="match status" value="1"/>
</dbReference>
<feature type="domain" description="Tr-type G" evidence="12">
    <location>
        <begin position="24"/>
        <end position="238"/>
    </location>
</feature>
<dbReference type="GO" id="GO:0000103">
    <property type="term" value="P:sulfate assimilation"/>
    <property type="evidence" value="ECO:0007669"/>
    <property type="project" value="InterPro"/>
</dbReference>
<proteinExistence type="inferred from homology"/>
<dbReference type="AlphaFoldDB" id="A0A5C5UWC5"/>
<dbReference type="PROSITE" id="PS00301">
    <property type="entry name" value="G_TR_1"/>
    <property type="match status" value="1"/>
</dbReference>
<evidence type="ECO:0000256" key="4">
    <source>
        <dbReference type="ARBA" id="ARBA00007237"/>
    </source>
</evidence>
<evidence type="ECO:0000313" key="13">
    <source>
        <dbReference type="EMBL" id="TWT30666.1"/>
    </source>
</evidence>
<dbReference type="SUPFAM" id="SSF50465">
    <property type="entry name" value="EF-Tu/eEF-1alpha/eIF2-gamma C-terminal domain"/>
    <property type="match status" value="1"/>
</dbReference>
<dbReference type="Pfam" id="PF03144">
    <property type="entry name" value="GTP_EFTU_D2"/>
    <property type="match status" value="1"/>
</dbReference>
<dbReference type="InterPro" id="IPR004161">
    <property type="entry name" value="EFTu-like_2"/>
</dbReference>
<keyword evidence="9" id="KW-0342">GTP-binding</keyword>
<evidence type="ECO:0000256" key="3">
    <source>
        <dbReference type="ARBA" id="ARBA00005438"/>
    </source>
</evidence>
<evidence type="ECO:0000256" key="8">
    <source>
        <dbReference type="ARBA" id="ARBA00022840"/>
    </source>
</evidence>
<dbReference type="SUPFAM" id="SSF50447">
    <property type="entry name" value="Translation proteins"/>
    <property type="match status" value="1"/>
</dbReference>
<dbReference type="SUPFAM" id="SSF52540">
    <property type="entry name" value="P-loop containing nucleoside triphosphate hydrolases"/>
    <property type="match status" value="2"/>
</dbReference>
<dbReference type="GO" id="GO:0005525">
    <property type="term" value="F:GTP binding"/>
    <property type="evidence" value="ECO:0007669"/>
    <property type="project" value="UniProtKB-KW"/>
</dbReference>
<keyword evidence="14" id="KW-1185">Reference proteome</keyword>
<name>A0A5C5UWC5_9BACT</name>
<keyword evidence="6" id="KW-0548">Nucleotidyltransferase</keyword>
<dbReference type="InterPro" id="IPR009000">
    <property type="entry name" value="Transl_B-barrel_sf"/>
</dbReference>
<comment type="catalytic activity">
    <reaction evidence="11">
        <text>sulfate + ATP + H(+) = adenosine 5'-phosphosulfate + diphosphate</text>
        <dbReference type="Rhea" id="RHEA:18133"/>
        <dbReference type="ChEBI" id="CHEBI:15378"/>
        <dbReference type="ChEBI" id="CHEBI:16189"/>
        <dbReference type="ChEBI" id="CHEBI:30616"/>
        <dbReference type="ChEBI" id="CHEBI:33019"/>
        <dbReference type="ChEBI" id="CHEBI:58243"/>
        <dbReference type="EC" id="2.7.7.4"/>
    </reaction>
</comment>
<keyword evidence="8" id="KW-0067">ATP-binding</keyword>
<dbReference type="InterPro" id="IPR041757">
    <property type="entry name" value="CysN_GTP-bd"/>
</dbReference>
<accession>A0A5C5UWC5</accession>
<dbReference type="EMBL" id="SJPF01000005">
    <property type="protein sequence ID" value="TWT30666.1"/>
    <property type="molecule type" value="Genomic_DNA"/>
</dbReference>
<dbReference type="CDD" id="cd04095">
    <property type="entry name" value="CysN_NoDQ_III"/>
    <property type="match status" value="1"/>
</dbReference>
<dbReference type="GO" id="GO:0005524">
    <property type="term" value="F:ATP binding"/>
    <property type="evidence" value="ECO:0007669"/>
    <property type="project" value="UniProtKB-KW"/>
</dbReference>
<dbReference type="InterPro" id="IPR054696">
    <property type="entry name" value="GTP-eEF1A_C"/>
</dbReference>
<comment type="similarity">
    <text evidence="4">In the N-terminal section; belongs to the TRAFAC class translation factor GTPase superfamily. Classic translation factor GTPase family. CysN/NodQ subfamily.</text>
</comment>
<dbReference type="NCBIfam" id="NF003013">
    <property type="entry name" value="PRK03846.1"/>
    <property type="match status" value="1"/>
</dbReference>
<dbReference type="Gene3D" id="2.40.30.10">
    <property type="entry name" value="Translation factors"/>
    <property type="match status" value="2"/>
</dbReference>
<protein>
    <submittedName>
        <fullName evidence="13">Bifunctional enzyme CysN/CysC</fullName>
    </submittedName>
</protein>
<dbReference type="Pfam" id="PF01583">
    <property type="entry name" value="APS_kinase"/>
    <property type="match status" value="1"/>
</dbReference>
<dbReference type="Pfam" id="PF00009">
    <property type="entry name" value="GTP_EFTU"/>
    <property type="match status" value="1"/>
</dbReference>
<comment type="catalytic activity">
    <reaction evidence="1">
        <text>adenosine 5'-phosphosulfate + ATP = 3'-phosphoadenylyl sulfate + ADP + H(+)</text>
        <dbReference type="Rhea" id="RHEA:24152"/>
        <dbReference type="ChEBI" id="CHEBI:15378"/>
        <dbReference type="ChEBI" id="CHEBI:30616"/>
        <dbReference type="ChEBI" id="CHEBI:58243"/>
        <dbReference type="ChEBI" id="CHEBI:58339"/>
        <dbReference type="ChEBI" id="CHEBI:456216"/>
        <dbReference type="EC" id="2.7.1.25"/>
    </reaction>
</comment>
<keyword evidence="5" id="KW-0808">Transferase</keyword>
<dbReference type="GO" id="GO:0004020">
    <property type="term" value="F:adenylylsulfate kinase activity"/>
    <property type="evidence" value="ECO:0007669"/>
    <property type="project" value="InterPro"/>
</dbReference>
<dbReference type="InterPro" id="IPR044139">
    <property type="entry name" value="CysN_NoDQ_III"/>
</dbReference>
<dbReference type="CDD" id="cd03695">
    <property type="entry name" value="CysN_NodQ_II"/>
    <property type="match status" value="1"/>
</dbReference>
<reference evidence="13 14" key="1">
    <citation type="submission" date="2019-02" db="EMBL/GenBank/DDBJ databases">
        <title>Deep-cultivation of Planctomycetes and their phenomic and genomic characterization uncovers novel biology.</title>
        <authorList>
            <person name="Wiegand S."/>
            <person name="Jogler M."/>
            <person name="Boedeker C."/>
            <person name="Pinto D."/>
            <person name="Vollmers J."/>
            <person name="Rivas-Marin E."/>
            <person name="Kohn T."/>
            <person name="Peeters S.H."/>
            <person name="Heuer A."/>
            <person name="Rast P."/>
            <person name="Oberbeckmann S."/>
            <person name="Bunk B."/>
            <person name="Jeske O."/>
            <person name="Meyerdierks A."/>
            <person name="Storesund J.E."/>
            <person name="Kallscheuer N."/>
            <person name="Luecker S."/>
            <person name="Lage O.M."/>
            <person name="Pohl T."/>
            <person name="Merkel B.J."/>
            <person name="Hornburger P."/>
            <person name="Mueller R.-W."/>
            <person name="Bruemmer F."/>
            <person name="Labrenz M."/>
            <person name="Spormann A.M."/>
            <person name="Op Den Camp H."/>
            <person name="Overmann J."/>
            <person name="Amann R."/>
            <person name="Jetten M.S.M."/>
            <person name="Mascher T."/>
            <person name="Medema M.H."/>
            <person name="Devos D.P."/>
            <person name="Kaster A.-K."/>
            <person name="Ovreas L."/>
            <person name="Rohde M."/>
            <person name="Galperin M.Y."/>
            <person name="Jogler C."/>
        </authorList>
    </citation>
    <scope>NUCLEOTIDE SEQUENCE [LARGE SCALE GENOMIC DNA]</scope>
    <source>
        <strain evidence="13 14">Enr8</strain>
    </source>
</reference>
<organism evidence="13 14">
    <name type="scientific">Blastopirellula retiformator</name>
    <dbReference type="NCBI Taxonomy" id="2527970"/>
    <lineage>
        <taxon>Bacteria</taxon>
        <taxon>Pseudomonadati</taxon>
        <taxon>Planctomycetota</taxon>
        <taxon>Planctomycetia</taxon>
        <taxon>Pirellulales</taxon>
        <taxon>Pirellulaceae</taxon>
        <taxon>Blastopirellula</taxon>
    </lineage>
</organism>
<dbReference type="InterPro" id="IPR000795">
    <property type="entry name" value="T_Tr_GTP-bd_dom"/>
</dbReference>
<evidence type="ECO:0000256" key="9">
    <source>
        <dbReference type="ARBA" id="ARBA00023134"/>
    </source>
</evidence>
<evidence type="ECO:0000256" key="11">
    <source>
        <dbReference type="ARBA" id="ARBA00049370"/>
    </source>
</evidence>
<evidence type="ECO:0000256" key="1">
    <source>
        <dbReference type="ARBA" id="ARBA00001823"/>
    </source>
</evidence>
<dbReference type="NCBIfam" id="TIGR00455">
    <property type="entry name" value="apsK"/>
    <property type="match status" value="1"/>
</dbReference>
<evidence type="ECO:0000256" key="6">
    <source>
        <dbReference type="ARBA" id="ARBA00022695"/>
    </source>
</evidence>
<sequence>MFPSSETLDLLQTSQNSSALTSTRTLLRFITCGSVDDGKSTLIGRLLLDCGAVFDDQIESLRSESKRFGSTSEDIDPALLVDGLEDERAQGITIDIAYRYFQTSQRKFIIADCPGHEQYTRNMATAASKAEAAVLVVDARKGLLTQTRRHAAIASLMGVRKLILAINKMDLVGCDQKVFDGIREQFEAAISKLTGASIIAIPVSGLRGDNVVKSSQNMPWYDGVTLLQALEECPANSERNDAPLRFAVQRVTRPDSEFRGYSGSVFSGTLRVGDAVQVVPGGQMSRVRSIVTFLGQQTAAVEGEAVTLTLEDEIDISRGDWLVHPTSPPQVSHYFDAHLIWMSQEALAPGKSYWLKQSTLRTSAEVEDVFSRLDFNTSESIPVNTLQLNDIGRCRIHAHRPIPYDPYCENRKTGSFILVDRVSHETVAGGLILPSEGDSFASGADKRRRNGQGLTLTASRVSQVSRRRRSGHDVATVLLSGLSGSGKTTIAYELEQRLFSKGMGVAVLDGENLRFGICRDLGFSAEERSENLRRAAEIARILNDAGVVCLAAFVAPEERTRSQAKELIGPQRFLHVHLKSTVETCRQRDSSGRYAAAERGVIRNFPGVTSPYLEPTDADLIVPTDVWTWEQCVDEIERWILARIDVT</sequence>
<dbReference type="PRINTS" id="PR00315">
    <property type="entry name" value="ELONGATNFCT"/>
</dbReference>
<evidence type="ECO:0000313" key="14">
    <source>
        <dbReference type="Proteomes" id="UP000318878"/>
    </source>
</evidence>
<dbReference type="Gene3D" id="3.40.50.300">
    <property type="entry name" value="P-loop containing nucleotide triphosphate hydrolases"/>
    <property type="match status" value="2"/>
</dbReference>
<dbReference type="InterPro" id="IPR031157">
    <property type="entry name" value="G_TR_CS"/>
</dbReference>
<evidence type="ECO:0000256" key="10">
    <source>
        <dbReference type="ARBA" id="ARBA00023268"/>
    </source>
</evidence>
<dbReference type="InterPro" id="IPR027417">
    <property type="entry name" value="P-loop_NTPase"/>
</dbReference>
<dbReference type="InterPro" id="IPR011779">
    <property type="entry name" value="SO4_adenylTrfase_lsu"/>
</dbReference>
<dbReference type="InterPro" id="IPR050100">
    <property type="entry name" value="TRAFAC_GTPase_members"/>
</dbReference>
<dbReference type="GO" id="GO:0003924">
    <property type="term" value="F:GTPase activity"/>
    <property type="evidence" value="ECO:0007669"/>
    <property type="project" value="InterPro"/>
</dbReference>
<comment type="caution">
    <text evidence="13">The sequence shown here is derived from an EMBL/GenBank/DDBJ whole genome shotgun (WGS) entry which is preliminary data.</text>
</comment>
<comment type="similarity">
    <text evidence="3">In the C-terminal section; belongs to the APS kinase family.</text>
</comment>
<gene>
    <name evidence="13" type="primary">cysNC_2</name>
    <name evidence="13" type="ORF">Enr8_41870</name>
</gene>
<dbReference type="GO" id="GO:0004781">
    <property type="term" value="F:sulfate adenylyltransferase (ATP) activity"/>
    <property type="evidence" value="ECO:0007669"/>
    <property type="project" value="UniProtKB-EC"/>
</dbReference>
<comment type="function">
    <text evidence="2">APS kinase catalyzes the synthesis of activated sulfate.</text>
</comment>
<evidence type="ECO:0000256" key="2">
    <source>
        <dbReference type="ARBA" id="ARBA00002357"/>
    </source>
</evidence>
<dbReference type="InterPro" id="IPR044138">
    <property type="entry name" value="CysN_II"/>
</dbReference>
<dbReference type="Pfam" id="PF22594">
    <property type="entry name" value="GTP-eEF1A_C"/>
    <property type="match status" value="1"/>
</dbReference>